<organism evidence="2 3">
    <name type="scientific">Lentinus brumalis</name>
    <dbReference type="NCBI Taxonomy" id="2498619"/>
    <lineage>
        <taxon>Eukaryota</taxon>
        <taxon>Fungi</taxon>
        <taxon>Dikarya</taxon>
        <taxon>Basidiomycota</taxon>
        <taxon>Agaricomycotina</taxon>
        <taxon>Agaricomycetes</taxon>
        <taxon>Polyporales</taxon>
        <taxon>Polyporaceae</taxon>
        <taxon>Lentinus</taxon>
    </lineage>
</organism>
<evidence type="ECO:0000256" key="1">
    <source>
        <dbReference type="SAM" id="MobiDB-lite"/>
    </source>
</evidence>
<proteinExistence type="predicted"/>
<gene>
    <name evidence="2" type="ORF">OH76DRAFT_701508</name>
</gene>
<evidence type="ECO:0000313" key="3">
    <source>
        <dbReference type="Proteomes" id="UP000256964"/>
    </source>
</evidence>
<sequence length="113" mass="12572">MLDSQPTIDKHDAASIPATSTHPRQNGGNVHPTQHASTNQEPALTPACGRTRGSRREPSTSVRTLRRRICWTPTLLSAPPVPIPTICRFRLMQQLWRLPSTWSGRSILEARVS</sequence>
<accession>A0A371D5S9</accession>
<dbReference type="AlphaFoldDB" id="A0A371D5S9"/>
<reference evidence="2 3" key="1">
    <citation type="journal article" date="2018" name="Biotechnol. Biofuels">
        <title>Integrative visual omics of the white-rot fungus Polyporus brumalis exposes the biotechnological potential of its oxidative enzymes for delignifying raw plant biomass.</title>
        <authorList>
            <person name="Miyauchi S."/>
            <person name="Rancon A."/>
            <person name="Drula E."/>
            <person name="Hage H."/>
            <person name="Chaduli D."/>
            <person name="Favel A."/>
            <person name="Grisel S."/>
            <person name="Henrissat B."/>
            <person name="Herpoel-Gimbert I."/>
            <person name="Ruiz-Duenas F.J."/>
            <person name="Chevret D."/>
            <person name="Hainaut M."/>
            <person name="Lin J."/>
            <person name="Wang M."/>
            <person name="Pangilinan J."/>
            <person name="Lipzen A."/>
            <person name="Lesage-Meessen L."/>
            <person name="Navarro D."/>
            <person name="Riley R."/>
            <person name="Grigoriev I.V."/>
            <person name="Zhou S."/>
            <person name="Raouche S."/>
            <person name="Rosso M.N."/>
        </authorList>
    </citation>
    <scope>NUCLEOTIDE SEQUENCE [LARGE SCALE GENOMIC DNA]</scope>
    <source>
        <strain evidence="2 3">BRFM 1820</strain>
    </source>
</reference>
<dbReference type="EMBL" id="KZ857415">
    <property type="protein sequence ID" value="RDX47852.1"/>
    <property type="molecule type" value="Genomic_DNA"/>
</dbReference>
<dbReference type="Proteomes" id="UP000256964">
    <property type="component" value="Unassembled WGS sequence"/>
</dbReference>
<keyword evidence="3" id="KW-1185">Reference proteome</keyword>
<protein>
    <submittedName>
        <fullName evidence="2">Uncharacterized protein</fullName>
    </submittedName>
</protein>
<evidence type="ECO:0000313" key="2">
    <source>
        <dbReference type="EMBL" id="RDX47852.1"/>
    </source>
</evidence>
<feature type="region of interest" description="Disordered" evidence="1">
    <location>
        <begin position="1"/>
        <end position="63"/>
    </location>
</feature>
<feature type="compositionally biased region" description="Polar residues" evidence="1">
    <location>
        <begin position="17"/>
        <end position="42"/>
    </location>
</feature>
<name>A0A371D5S9_9APHY</name>